<reference evidence="2" key="2">
    <citation type="journal article" date="2021" name="PeerJ">
        <title>Extensive microbial diversity within the chicken gut microbiome revealed by metagenomics and culture.</title>
        <authorList>
            <person name="Gilroy R."/>
            <person name="Ravi A."/>
            <person name="Getino M."/>
            <person name="Pursley I."/>
            <person name="Horton D.L."/>
            <person name="Alikhan N.F."/>
            <person name="Baker D."/>
            <person name="Gharbi K."/>
            <person name="Hall N."/>
            <person name="Watson M."/>
            <person name="Adriaenssens E.M."/>
            <person name="Foster-Nyarko E."/>
            <person name="Jarju S."/>
            <person name="Secka A."/>
            <person name="Antonio M."/>
            <person name="Oren A."/>
            <person name="Chaudhuri R.R."/>
            <person name="La Ragione R."/>
            <person name="Hildebrand F."/>
            <person name="Pallen M.J."/>
        </authorList>
    </citation>
    <scope>NUCLEOTIDE SEQUENCE</scope>
    <source>
        <strain evidence="2">B1-8020</strain>
    </source>
</reference>
<dbReference type="Proteomes" id="UP000823604">
    <property type="component" value="Unassembled WGS sequence"/>
</dbReference>
<reference evidence="2" key="1">
    <citation type="submission" date="2020-10" db="EMBL/GenBank/DDBJ databases">
        <authorList>
            <person name="Gilroy R."/>
        </authorList>
    </citation>
    <scope>NUCLEOTIDE SEQUENCE</scope>
    <source>
        <strain evidence="2">B1-8020</strain>
    </source>
</reference>
<protein>
    <recommendedName>
        <fullName evidence="1">PurM-like C-terminal domain-containing protein</fullName>
    </recommendedName>
</protein>
<dbReference type="Gene3D" id="3.90.650.10">
    <property type="entry name" value="PurM-like C-terminal domain"/>
    <property type="match status" value="1"/>
</dbReference>
<evidence type="ECO:0000313" key="3">
    <source>
        <dbReference type="Proteomes" id="UP000823604"/>
    </source>
</evidence>
<feature type="domain" description="PurM-like C-terminal" evidence="1">
    <location>
        <begin position="221"/>
        <end position="323"/>
    </location>
</feature>
<organism evidence="2 3">
    <name type="scientific">Candidatus Merdivivens pullicola</name>
    <dbReference type="NCBI Taxonomy" id="2840872"/>
    <lineage>
        <taxon>Bacteria</taxon>
        <taxon>Pseudomonadati</taxon>
        <taxon>Bacteroidota</taxon>
        <taxon>Bacteroidia</taxon>
        <taxon>Bacteroidales</taxon>
        <taxon>Muribaculaceae</taxon>
        <taxon>Muribaculaceae incertae sedis</taxon>
        <taxon>Candidatus Merdivivens</taxon>
    </lineage>
</organism>
<dbReference type="Pfam" id="PF02769">
    <property type="entry name" value="AIRS_C"/>
    <property type="match status" value="1"/>
</dbReference>
<name>A0A9D9IGM3_9BACT</name>
<proteinExistence type="predicted"/>
<dbReference type="SUPFAM" id="SSF56042">
    <property type="entry name" value="PurM C-terminal domain-like"/>
    <property type="match status" value="1"/>
</dbReference>
<evidence type="ECO:0000259" key="1">
    <source>
        <dbReference type="Pfam" id="PF02769"/>
    </source>
</evidence>
<dbReference type="PANTHER" id="PTHR10099:SF1">
    <property type="entry name" value="PHOSPHORIBOSYLFORMYLGLYCINAMIDINE SYNTHASE"/>
    <property type="match status" value="1"/>
</dbReference>
<dbReference type="PANTHER" id="PTHR10099">
    <property type="entry name" value="PHOSPHORIBOSYLFORMYLGLYCINAMIDINE SYNTHASE"/>
    <property type="match status" value="1"/>
</dbReference>
<comment type="caution">
    <text evidence="2">The sequence shown here is derived from an EMBL/GenBank/DDBJ whole genome shotgun (WGS) entry which is preliminary data.</text>
</comment>
<evidence type="ECO:0000313" key="2">
    <source>
        <dbReference type="EMBL" id="MBO8472343.1"/>
    </source>
</evidence>
<dbReference type="EMBL" id="JADIMA010000016">
    <property type="protein sequence ID" value="MBO8472343.1"/>
    <property type="molecule type" value="Genomic_DNA"/>
</dbReference>
<dbReference type="AlphaFoldDB" id="A0A9D9IGM3"/>
<gene>
    <name evidence="2" type="ORF">IAB81_01760</name>
</gene>
<dbReference type="GO" id="GO:0006164">
    <property type="term" value="P:purine nucleotide biosynthetic process"/>
    <property type="evidence" value="ECO:0007669"/>
    <property type="project" value="TreeGrafter"/>
</dbReference>
<accession>A0A9D9IGM3</accession>
<dbReference type="GO" id="GO:0005737">
    <property type="term" value="C:cytoplasm"/>
    <property type="evidence" value="ECO:0007669"/>
    <property type="project" value="TreeGrafter"/>
</dbReference>
<dbReference type="GO" id="GO:0004642">
    <property type="term" value="F:phosphoribosylformylglycinamidine synthase activity"/>
    <property type="evidence" value="ECO:0007669"/>
    <property type="project" value="TreeGrafter"/>
</dbReference>
<dbReference type="InterPro" id="IPR010918">
    <property type="entry name" value="PurM-like_C_dom"/>
</dbReference>
<dbReference type="InterPro" id="IPR036676">
    <property type="entry name" value="PurM-like_C_sf"/>
</dbReference>
<sequence>MNLFEAKFIIDGIEQESTLRELIEACNGPYGRKAEYCCRQECRETIIDENLDPDLSPLKYDHDRNEEYLDMLITSGITGKPGINYSAEARQCIAKALTSALWGTPSPYMLDSMSLALEWNWDTEKVGGYASLYRSVAAAADYAFEIGVKIASCMITCGDNTTRLSASCLYCKDEEEENPELCPVKTESDGGARYISGRRDFHEKIQEATVLYIPFDTPDTSLGGSALAAILGQSGESTPMMLDPDYFIDSYEVVKELKDDGIILAGREIGRGGLLCGLAKLAKTCRTGMEVDILPLQNSLACNDATAILFNETPGVLVAISDEDYGYIDTQMILQDIAYYPVGFATTGETLKIRHRLDYNVADLLLPLINRNL</sequence>